<evidence type="ECO:0000313" key="1">
    <source>
        <dbReference type="EMBL" id="OXA49061.1"/>
    </source>
</evidence>
<dbReference type="EMBL" id="LNIX01000011">
    <property type="protein sequence ID" value="OXA49061.1"/>
    <property type="molecule type" value="Genomic_DNA"/>
</dbReference>
<organism evidence="1 2">
    <name type="scientific">Folsomia candida</name>
    <name type="common">Springtail</name>
    <dbReference type="NCBI Taxonomy" id="158441"/>
    <lineage>
        <taxon>Eukaryota</taxon>
        <taxon>Metazoa</taxon>
        <taxon>Ecdysozoa</taxon>
        <taxon>Arthropoda</taxon>
        <taxon>Hexapoda</taxon>
        <taxon>Collembola</taxon>
        <taxon>Entomobryomorpha</taxon>
        <taxon>Isotomoidea</taxon>
        <taxon>Isotomidae</taxon>
        <taxon>Proisotominae</taxon>
        <taxon>Folsomia</taxon>
    </lineage>
</organism>
<reference evidence="1 2" key="1">
    <citation type="submission" date="2015-12" db="EMBL/GenBank/DDBJ databases">
        <title>The genome of Folsomia candida.</title>
        <authorList>
            <person name="Faddeeva A."/>
            <person name="Derks M.F."/>
            <person name="Anvar Y."/>
            <person name="Smit S."/>
            <person name="Van Straalen N."/>
            <person name="Roelofs D."/>
        </authorList>
    </citation>
    <scope>NUCLEOTIDE SEQUENCE [LARGE SCALE GENOMIC DNA]</scope>
    <source>
        <strain evidence="1 2">VU population</strain>
        <tissue evidence="1">Whole body</tissue>
    </source>
</reference>
<protein>
    <submittedName>
        <fullName evidence="1">Uncharacterized protein</fullName>
    </submittedName>
</protein>
<dbReference type="Proteomes" id="UP000198287">
    <property type="component" value="Unassembled WGS sequence"/>
</dbReference>
<sequence length="136" mass="15495">MQYDNHLSFAHRSGLVVKHLSSTVPVNSFHFWKTNCIEIVAFYESGNPTEFLYDLSNWGYHGNVVMYAVFTNSNQHRSDLLPYLCTFYAPIYIIVLKFGGDLIRVHTGVLHPTRFTPLRKWGIIRSLNGEVQGSGG</sequence>
<proteinExistence type="predicted"/>
<gene>
    <name evidence="1" type="ORF">Fcan01_16645</name>
</gene>
<accession>A0A226DWI8</accession>
<name>A0A226DWI8_FOLCA</name>
<comment type="caution">
    <text evidence="1">The sequence shown here is derived from an EMBL/GenBank/DDBJ whole genome shotgun (WGS) entry which is preliminary data.</text>
</comment>
<keyword evidence="2" id="KW-1185">Reference proteome</keyword>
<evidence type="ECO:0000313" key="2">
    <source>
        <dbReference type="Proteomes" id="UP000198287"/>
    </source>
</evidence>
<dbReference type="AlphaFoldDB" id="A0A226DWI8"/>